<dbReference type="EMBL" id="JASBWT010000028">
    <property type="protein sequence ID" value="KAJ9093886.1"/>
    <property type="molecule type" value="Genomic_DNA"/>
</dbReference>
<reference evidence="1" key="1">
    <citation type="submission" date="2023-04" db="EMBL/GenBank/DDBJ databases">
        <title>Draft Genome sequencing of Naganishia species isolated from polar environments using Oxford Nanopore Technology.</title>
        <authorList>
            <person name="Leo P."/>
            <person name="Venkateswaran K."/>
        </authorList>
    </citation>
    <scope>NUCLEOTIDE SEQUENCE</scope>
    <source>
        <strain evidence="1">MNA-CCFEE 5423</strain>
    </source>
</reference>
<dbReference type="Proteomes" id="UP001227268">
    <property type="component" value="Unassembled WGS sequence"/>
</dbReference>
<evidence type="ECO:0000313" key="2">
    <source>
        <dbReference type="Proteomes" id="UP001227268"/>
    </source>
</evidence>
<keyword evidence="2" id="KW-1185">Reference proteome</keyword>
<gene>
    <name evidence="1" type="ORF">QFC21_006259</name>
</gene>
<proteinExistence type="predicted"/>
<protein>
    <submittedName>
        <fullName evidence="1">Uncharacterized protein</fullName>
    </submittedName>
</protein>
<sequence>MDIDSPPAASHSNTTALNLPTFSSAFPLPFRVLALIGLAILLWAVNVHVLTALGVDFGWAVDLGGLEGSAGVEEAQDGDGYAQEREQVEDVLFEYNNNMNHQQQQQQPQRATSTHKPAVVPAEFSDDLPRPSFDGYGRTVASPGEAAGGGGTTVGTRAVFVFPTSRNGSVVSFPGGDDPHARENGRDGGGMDLSSFFGRDGNGDHDNDEKNRDRPTPHSVYRSIYALFLVYSVYVGSAWLLFRLITTPTSTEISNILAQSMTTASSSGSGETLTWEEASGQAERQKMEQYRAFVGLAVGGLAVMGFGTGFGVGRWKVGERERQSLLRSIRRILLPPASYAPFFADVILADIMTSFAKVLGDVYVSACQIWSGGITKGRVRVGGAHDWIVLGMVSLPYILRLRQCLNEYLIPSNTSSRPLLNALKYATAFPVIFLSAAQRTVVKQVAEQYGVTPEELVKSRGRWFGEHRLFRLWLLAVIVNSMYSFWWDVTNDWGLGLLKVETWVPDHFASGAIGLPITTPTTPRFSATDARGTTVTRVVLSRLYRLLRSIRSGGSKGTAATPQAGEYELLSAFPGVADEHQRSPMPSPQSHLRRRSSFTVPLSANPNPNPNPNGDAASSVGGVGGGDGRGGTHSRSQSHSSHFNPATLSGPINTHATSRSRNDPVVYHLFIAIDFILRFTWSLKLSSHLHTIAEIESGVFMMEALELMRRWMWVFLRTEWEVVKKMEAERDALQERRYRRHRAESVGKAAWGGEDGPAKQSGGRSG</sequence>
<accession>A0ACC2V4W8</accession>
<comment type="caution">
    <text evidence="1">The sequence shown here is derived from an EMBL/GenBank/DDBJ whole genome shotgun (WGS) entry which is preliminary data.</text>
</comment>
<name>A0ACC2V4W8_9TREE</name>
<organism evidence="1 2">
    <name type="scientific">Naganishia friedmannii</name>
    <dbReference type="NCBI Taxonomy" id="89922"/>
    <lineage>
        <taxon>Eukaryota</taxon>
        <taxon>Fungi</taxon>
        <taxon>Dikarya</taxon>
        <taxon>Basidiomycota</taxon>
        <taxon>Agaricomycotina</taxon>
        <taxon>Tremellomycetes</taxon>
        <taxon>Filobasidiales</taxon>
        <taxon>Filobasidiaceae</taxon>
        <taxon>Naganishia</taxon>
    </lineage>
</organism>
<evidence type="ECO:0000313" key="1">
    <source>
        <dbReference type="EMBL" id="KAJ9093886.1"/>
    </source>
</evidence>